<name>A0ABU1SGW5_9MICO</name>
<sequence>MGFLIRIVVNAFAIWVVTLMPFLQVSVTPFAPGETTQLVITLLVIALVFALVNTIVGTVVKIVAFPLYILTLGLISLIINGFLLWLTAVITGTFGWGLHVDSFWWGVVAALIIGVINAIFGGIIRPQRRRARDRDR</sequence>
<dbReference type="Pfam" id="PF04020">
    <property type="entry name" value="Phage_holin_4_2"/>
    <property type="match status" value="1"/>
</dbReference>
<feature type="transmembrane region" description="Helical" evidence="1">
    <location>
        <begin position="103"/>
        <end position="124"/>
    </location>
</feature>
<feature type="transmembrane region" description="Helical" evidence="1">
    <location>
        <begin position="67"/>
        <end position="91"/>
    </location>
</feature>
<keyword evidence="3" id="KW-1185">Reference proteome</keyword>
<evidence type="ECO:0000313" key="3">
    <source>
        <dbReference type="Proteomes" id="UP001259347"/>
    </source>
</evidence>
<keyword evidence="1" id="KW-1133">Transmembrane helix</keyword>
<reference evidence="2 3" key="1">
    <citation type="submission" date="2023-07" db="EMBL/GenBank/DDBJ databases">
        <title>Sorghum-associated microbial communities from plants grown in Nebraska, USA.</title>
        <authorList>
            <person name="Schachtman D."/>
        </authorList>
    </citation>
    <scope>NUCLEOTIDE SEQUENCE [LARGE SCALE GENOMIC DNA]</scope>
    <source>
        <strain evidence="2 3">2980</strain>
    </source>
</reference>
<dbReference type="PANTHER" id="PTHR37309">
    <property type="entry name" value="SLR0284 PROTEIN"/>
    <property type="match status" value="1"/>
</dbReference>
<feature type="transmembrane region" description="Helical" evidence="1">
    <location>
        <begin position="7"/>
        <end position="27"/>
    </location>
</feature>
<accession>A0ABU1SGW5</accession>
<keyword evidence="1" id="KW-0472">Membrane</keyword>
<dbReference type="InterPro" id="IPR007165">
    <property type="entry name" value="Phage_holin_4_2"/>
</dbReference>
<gene>
    <name evidence="2" type="ORF">J2Y69_003471</name>
</gene>
<organism evidence="2 3">
    <name type="scientific">Microbacterium resistens</name>
    <dbReference type="NCBI Taxonomy" id="156977"/>
    <lineage>
        <taxon>Bacteria</taxon>
        <taxon>Bacillati</taxon>
        <taxon>Actinomycetota</taxon>
        <taxon>Actinomycetes</taxon>
        <taxon>Micrococcales</taxon>
        <taxon>Microbacteriaceae</taxon>
        <taxon>Microbacterium</taxon>
    </lineage>
</organism>
<dbReference type="PANTHER" id="PTHR37309:SF1">
    <property type="entry name" value="SLR0284 PROTEIN"/>
    <property type="match status" value="1"/>
</dbReference>
<feature type="transmembrane region" description="Helical" evidence="1">
    <location>
        <begin position="39"/>
        <end position="60"/>
    </location>
</feature>
<keyword evidence="1" id="KW-0812">Transmembrane</keyword>
<protein>
    <submittedName>
        <fullName evidence="2">Membrane protein</fullName>
    </submittedName>
</protein>
<dbReference type="EMBL" id="JAVDUM010000018">
    <property type="protein sequence ID" value="MDR6868845.1"/>
    <property type="molecule type" value="Genomic_DNA"/>
</dbReference>
<proteinExistence type="predicted"/>
<evidence type="ECO:0000313" key="2">
    <source>
        <dbReference type="EMBL" id="MDR6868845.1"/>
    </source>
</evidence>
<dbReference type="Proteomes" id="UP001259347">
    <property type="component" value="Unassembled WGS sequence"/>
</dbReference>
<comment type="caution">
    <text evidence="2">The sequence shown here is derived from an EMBL/GenBank/DDBJ whole genome shotgun (WGS) entry which is preliminary data.</text>
</comment>
<evidence type="ECO:0000256" key="1">
    <source>
        <dbReference type="SAM" id="Phobius"/>
    </source>
</evidence>
<dbReference type="RefSeq" id="WP_310023045.1">
    <property type="nucleotide sequence ID" value="NZ_JAVDUM010000018.1"/>
</dbReference>